<feature type="signal peptide" evidence="3">
    <location>
        <begin position="1"/>
        <end position="29"/>
    </location>
</feature>
<comment type="caution">
    <text evidence="5">The sequence shown here is derived from an EMBL/GenBank/DDBJ whole genome shotgun (WGS) entry which is preliminary data.</text>
</comment>
<evidence type="ECO:0000256" key="3">
    <source>
        <dbReference type="SAM" id="SignalP"/>
    </source>
</evidence>
<dbReference type="InterPro" id="IPR051266">
    <property type="entry name" value="CLCR"/>
</dbReference>
<dbReference type="Pfam" id="PF18998">
    <property type="entry name" value="Flg_new_2"/>
    <property type="match status" value="1"/>
</dbReference>
<evidence type="ECO:0000256" key="1">
    <source>
        <dbReference type="SAM" id="MobiDB-lite"/>
    </source>
</evidence>
<dbReference type="EMBL" id="BLLI01000029">
    <property type="protein sequence ID" value="GFH42586.1"/>
    <property type="molecule type" value="Genomic_DNA"/>
</dbReference>
<dbReference type="InterPro" id="IPR029058">
    <property type="entry name" value="AB_hydrolase_fold"/>
</dbReference>
<dbReference type="CDD" id="cd00198">
    <property type="entry name" value="vWFA"/>
    <property type="match status" value="1"/>
</dbReference>
<gene>
    <name evidence="5" type="ORF">Hs30E_11370</name>
</gene>
<dbReference type="RefSeq" id="WP_172208748.1">
    <property type="nucleotide sequence ID" value="NZ_BLLI01000029.1"/>
</dbReference>
<dbReference type="PROSITE" id="PS50234">
    <property type="entry name" value="VWFA"/>
    <property type="match status" value="1"/>
</dbReference>
<feature type="domain" description="VWFA" evidence="4">
    <location>
        <begin position="80"/>
        <end position="256"/>
    </location>
</feature>
<dbReference type="SMART" id="SM00327">
    <property type="entry name" value="VWA"/>
    <property type="match status" value="1"/>
</dbReference>
<sequence length="975" mass="107308">MKKLSQKTKLKLLLFSTAAVVLTSQTVFAENGLEWDSYVTSHQDEVSQVQAENDKQAKITSQKIDVNFGMKETRSQSKKYTVLVIDDSASMAGTPMDKTKAAASKFIEQMLQSSGENYISIVAFSDTDKTVTDFTNDKNVLDKAVGELKAQGQTDMTAGLSKASQLLKNNANLSGVTNNVVLLSDGETDDEATALNQVKEISKSANVYSLGFFQSLSGDYLLDARNFMMETQNAGYYDVTNADELNFNFAPLAEEVSGITGNFKFSSLDAAYKGTKDNEQSYFYSDDYFTKSPTVYNEHLATMSLNLAIAGFASDDTDDYAKKSQNAQKLLAETGFKDIIVNESFLNKPTKDSIGVIAGQKRVVENGQPYTLIAVAVRGGGYESEWSSNGNVGQAGNHAGFEQAKNEVLSFINEAYMKDKSSNEKVKIWLTGYSRAGATVDMAAGALNEGYQFDSVDNTRLTIPQENIYAYAFETPNGYLPQNKKTPKYKNIWNTINRADIVPKLAPDAWGFTHYGNENTISATIFSNIFTKQKNKMLARFTEIAPNTKYIVNTFGEMPIFVLSQEAYFDSVVKGVSKDVIKNRQNYFTNYQNAFSNMAANYLGGDSSATLTDDETLKVTLAGVHAFVRHPILTVAFPEMVDNLAQAHYPELALAWAQSQDSYYTPDGQPNFVSGNYRIVRVNCPVNVEVYNENNEKVGEIVNDVPQGEVLAMGLNDDGEKIIYLPPDGDYTFKTIATDDGEMSISINEYSAEEGDINRVQNYYDLPLELGKAYTSKIPAYTEAADSDGGTENGSGTPYEVKNDTTGETLTPDLSIAGEEVANQKYQIDVFSENEAQGEVSGSGQQLVGSFSKIVATPSENYEFAGWYENDKLISDKSDYRFRVKANRKIIAKFKSTKEKETTKVEAKLTKVTPSSSNKIDGLSATAIKQKSVNQIAKNQNHTFAILAVVAVSVAGVALTLFKRHRKAVWLKTLL</sequence>
<dbReference type="SUPFAM" id="SSF53300">
    <property type="entry name" value="vWA-like"/>
    <property type="match status" value="1"/>
</dbReference>
<dbReference type="InterPro" id="IPR036465">
    <property type="entry name" value="vWFA_dom_sf"/>
</dbReference>
<dbReference type="Gene3D" id="3.40.50.1820">
    <property type="entry name" value="alpha/beta hydrolase"/>
    <property type="match status" value="1"/>
</dbReference>
<reference evidence="5 6" key="1">
    <citation type="submission" date="2020-02" db="EMBL/GenBank/DDBJ databases">
        <title>Draft genome sequence of Lactococcus sp. Hs30E4-3.</title>
        <authorList>
            <person name="Noda S."/>
            <person name="Yuki M."/>
            <person name="Ohkuma M."/>
        </authorList>
    </citation>
    <scope>NUCLEOTIDE SEQUENCE [LARGE SCALE GENOMIC DNA]</scope>
    <source>
        <strain evidence="5 6">Hs30E4-3</strain>
    </source>
</reference>
<keyword evidence="2" id="KW-1133">Transmembrane helix</keyword>
<evidence type="ECO:0000259" key="4">
    <source>
        <dbReference type="PROSITE" id="PS50234"/>
    </source>
</evidence>
<keyword evidence="2" id="KW-0812">Transmembrane</keyword>
<keyword evidence="3" id="KW-0732">Signal</keyword>
<dbReference type="Proteomes" id="UP000480303">
    <property type="component" value="Unassembled WGS sequence"/>
</dbReference>
<dbReference type="InterPro" id="IPR044060">
    <property type="entry name" value="Bacterial_rp_domain"/>
</dbReference>
<evidence type="ECO:0000313" key="6">
    <source>
        <dbReference type="Proteomes" id="UP000480303"/>
    </source>
</evidence>
<name>A0A6A0BCL4_9LACT</name>
<proteinExistence type="predicted"/>
<evidence type="ECO:0000313" key="5">
    <source>
        <dbReference type="EMBL" id="GFH42586.1"/>
    </source>
</evidence>
<dbReference type="PANTHER" id="PTHR10579:SF43">
    <property type="entry name" value="ZINC FINGER (C3HC4-TYPE RING FINGER) FAMILY PROTEIN"/>
    <property type="match status" value="1"/>
</dbReference>
<feature type="transmembrane region" description="Helical" evidence="2">
    <location>
        <begin position="944"/>
        <end position="962"/>
    </location>
</feature>
<dbReference type="AlphaFoldDB" id="A0A6A0BCL4"/>
<organism evidence="5 6">
    <name type="scientific">Pseudolactococcus hodotermopsidis</name>
    <dbReference type="NCBI Taxonomy" id="2709157"/>
    <lineage>
        <taxon>Bacteria</taxon>
        <taxon>Bacillati</taxon>
        <taxon>Bacillota</taxon>
        <taxon>Bacilli</taxon>
        <taxon>Lactobacillales</taxon>
        <taxon>Streptococcaceae</taxon>
        <taxon>Pseudolactococcus</taxon>
    </lineage>
</organism>
<evidence type="ECO:0000256" key="2">
    <source>
        <dbReference type="SAM" id="Phobius"/>
    </source>
</evidence>
<protein>
    <recommendedName>
        <fullName evidence="4">VWFA domain-containing protein</fullName>
    </recommendedName>
</protein>
<dbReference type="InterPro" id="IPR002035">
    <property type="entry name" value="VWF_A"/>
</dbReference>
<keyword evidence="6" id="KW-1185">Reference proteome</keyword>
<feature type="region of interest" description="Disordered" evidence="1">
    <location>
        <begin position="783"/>
        <end position="807"/>
    </location>
</feature>
<dbReference type="Gene3D" id="3.40.50.410">
    <property type="entry name" value="von Willebrand factor, type A domain"/>
    <property type="match status" value="1"/>
</dbReference>
<dbReference type="PANTHER" id="PTHR10579">
    <property type="entry name" value="CALCIUM-ACTIVATED CHLORIDE CHANNEL REGULATOR"/>
    <property type="match status" value="1"/>
</dbReference>
<dbReference type="Pfam" id="PF13519">
    <property type="entry name" value="VWA_2"/>
    <property type="match status" value="1"/>
</dbReference>
<dbReference type="SUPFAM" id="SSF53474">
    <property type="entry name" value="alpha/beta-Hydrolases"/>
    <property type="match status" value="1"/>
</dbReference>
<keyword evidence="2" id="KW-0472">Membrane</keyword>
<feature type="chain" id="PRO_5025501643" description="VWFA domain-containing protein" evidence="3">
    <location>
        <begin position="30"/>
        <end position="975"/>
    </location>
</feature>
<accession>A0A6A0BCL4</accession>